<keyword evidence="4" id="KW-0597">Phosphoprotein</keyword>
<dbReference type="InterPro" id="IPR004358">
    <property type="entry name" value="Sig_transdc_His_kin-like_C"/>
</dbReference>
<accession>A0A0D5NIQ7</accession>
<dbReference type="InterPro" id="IPR003594">
    <property type="entry name" value="HATPase_dom"/>
</dbReference>
<dbReference type="GO" id="GO:0005886">
    <property type="term" value="C:plasma membrane"/>
    <property type="evidence" value="ECO:0007669"/>
    <property type="project" value="UniProtKB-SubCell"/>
</dbReference>
<evidence type="ECO:0000256" key="1">
    <source>
        <dbReference type="ARBA" id="ARBA00000085"/>
    </source>
</evidence>
<dbReference type="Gene3D" id="3.30.565.10">
    <property type="entry name" value="Histidine kinase-like ATPase, C-terminal domain"/>
    <property type="match status" value="1"/>
</dbReference>
<keyword evidence="9" id="KW-0902">Two-component regulatory system</keyword>
<dbReference type="Proteomes" id="UP000032633">
    <property type="component" value="Chromosome"/>
</dbReference>
<dbReference type="SMART" id="SM00388">
    <property type="entry name" value="HisKA"/>
    <property type="match status" value="1"/>
</dbReference>
<dbReference type="SUPFAM" id="SSF47384">
    <property type="entry name" value="Homodimeric domain of signal transducing histidine kinase"/>
    <property type="match status" value="1"/>
</dbReference>
<dbReference type="PANTHER" id="PTHR43711:SF26">
    <property type="entry name" value="SENSOR HISTIDINE KINASE RCSC"/>
    <property type="match status" value="1"/>
</dbReference>
<dbReference type="GO" id="GO:0000155">
    <property type="term" value="F:phosphorelay sensor kinase activity"/>
    <property type="evidence" value="ECO:0007669"/>
    <property type="project" value="InterPro"/>
</dbReference>
<evidence type="ECO:0000259" key="11">
    <source>
        <dbReference type="PROSITE" id="PS50109"/>
    </source>
</evidence>
<evidence type="ECO:0000256" key="7">
    <source>
        <dbReference type="ARBA" id="ARBA00022777"/>
    </source>
</evidence>
<reference evidence="13" key="2">
    <citation type="submission" date="2015-03" db="EMBL/GenBank/DDBJ databases">
        <title>Genome sequence of Paenibacillus beijingensis strain DSM 24997T.</title>
        <authorList>
            <person name="Kwak Y."/>
            <person name="Shin J.-H."/>
        </authorList>
    </citation>
    <scope>NUCLEOTIDE SEQUENCE [LARGE SCALE GENOMIC DNA]</scope>
    <source>
        <strain evidence="13">DSM 24997</strain>
    </source>
</reference>
<evidence type="ECO:0000313" key="13">
    <source>
        <dbReference type="Proteomes" id="UP000032633"/>
    </source>
</evidence>
<evidence type="ECO:0000256" key="5">
    <source>
        <dbReference type="ARBA" id="ARBA00022679"/>
    </source>
</evidence>
<dbReference type="SMART" id="SM00387">
    <property type="entry name" value="HATPase_c"/>
    <property type="match status" value="1"/>
</dbReference>
<dbReference type="SUPFAM" id="SSF55874">
    <property type="entry name" value="ATPase domain of HSP90 chaperone/DNA topoisomerase II/histidine kinase"/>
    <property type="match status" value="1"/>
</dbReference>
<evidence type="ECO:0000256" key="3">
    <source>
        <dbReference type="ARBA" id="ARBA00012438"/>
    </source>
</evidence>
<dbReference type="PANTHER" id="PTHR43711">
    <property type="entry name" value="TWO-COMPONENT HISTIDINE KINASE"/>
    <property type="match status" value="1"/>
</dbReference>
<keyword evidence="6" id="KW-0547">Nucleotide-binding</keyword>
<dbReference type="GO" id="GO:0005524">
    <property type="term" value="F:ATP binding"/>
    <property type="evidence" value="ECO:0007669"/>
    <property type="project" value="UniProtKB-KW"/>
</dbReference>
<keyword evidence="7 12" id="KW-0418">Kinase</keyword>
<evidence type="ECO:0000256" key="2">
    <source>
        <dbReference type="ARBA" id="ARBA00004651"/>
    </source>
</evidence>
<dbReference type="STRING" id="1126833.VN24_10950"/>
<proteinExistence type="predicted"/>
<dbReference type="PROSITE" id="PS50109">
    <property type="entry name" value="HIS_KIN"/>
    <property type="match status" value="1"/>
</dbReference>
<keyword evidence="13" id="KW-1185">Reference proteome</keyword>
<dbReference type="CDD" id="cd00082">
    <property type="entry name" value="HisKA"/>
    <property type="match status" value="1"/>
</dbReference>
<feature type="transmembrane region" description="Helical" evidence="10">
    <location>
        <begin position="40"/>
        <end position="62"/>
    </location>
</feature>
<comment type="subcellular location">
    <subcellularLocation>
        <location evidence="2">Cell membrane</location>
        <topology evidence="2">Multi-pass membrane protein</topology>
    </subcellularLocation>
</comment>
<dbReference type="PRINTS" id="PR00344">
    <property type="entry name" value="BCTRLSENSOR"/>
</dbReference>
<dbReference type="HOGENOM" id="CLU_000445_89_3_9"/>
<dbReference type="InterPro" id="IPR036097">
    <property type="entry name" value="HisK_dim/P_sf"/>
</dbReference>
<evidence type="ECO:0000256" key="6">
    <source>
        <dbReference type="ARBA" id="ARBA00022741"/>
    </source>
</evidence>
<dbReference type="InterPro" id="IPR036890">
    <property type="entry name" value="HATPase_C_sf"/>
</dbReference>
<gene>
    <name evidence="12" type="ORF">VN24_10950</name>
</gene>
<dbReference type="Pfam" id="PF02518">
    <property type="entry name" value="HATPase_c"/>
    <property type="match status" value="1"/>
</dbReference>
<dbReference type="Pfam" id="PF00512">
    <property type="entry name" value="HisKA"/>
    <property type="match status" value="1"/>
</dbReference>
<evidence type="ECO:0000256" key="4">
    <source>
        <dbReference type="ARBA" id="ARBA00022553"/>
    </source>
</evidence>
<feature type="transmembrane region" description="Helical" evidence="10">
    <location>
        <begin position="12"/>
        <end position="34"/>
    </location>
</feature>
<evidence type="ECO:0000256" key="8">
    <source>
        <dbReference type="ARBA" id="ARBA00022840"/>
    </source>
</evidence>
<evidence type="ECO:0000313" key="12">
    <source>
        <dbReference type="EMBL" id="AJY75005.1"/>
    </source>
</evidence>
<keyword evidence="8" id="KW-0067">ATP-binding</keyword>
<name>A0A0D5NIQ7_9BACL</name>
<comment type="catalytic activity">
    <reaction evidence="1">
        <text>ATP + protein L-histidine = ADP + protein N-phospho-L-histidine.</text>
        <dbReference type="EC" id="2.7.13.3"/>
    </reaction>
</comment>
<evidence type="ECO:0000256" key="9">
    <source>
        <dbReference type="ARBA" id="ARBA00023012"/>
    </source>
</evidence>
<dbReference type="KEGG" id="pbj:VN24_10950"/>
<dbReference type="Gene3D" id="1.10.287.130">
    <property type="match status" value="1"/>
</dbReference>
<dbReference type="InterPro" id="IPR005467">
    <property type="entry name" value="His_kinase_dom"/>
</dbReference>
<dbReference type="RefSeq" id="WP_045670438.1">
    <property type="nucleotide sequence ID" value="NZ_CP011058.1"/>
</dbReference>
<protein>
    <recommendedName>
        <fullName evidence="3">histidine kinase</fullName>
        <ecNumber evidence="3">2.7.13.3</ecNumber>
    </recommendedName>
</protein>
<keyword evidence="10" id="KW-0812">Transmembrane</keyword>
<keyword evidence="10" id="KW-0472">Membrane</keyword>
<organism evidence="12 13">
    <name type="scientific">Paenibacillus beijingensis</name>
    <dbReference type="NCBI Taxonomy" id="1126833"/>
    <lineage>
        <taxon>Bacteria</taxon>
        <taxon>Bacillati</taxon>
        <taxon>Bacillota</taxon>
        <taxon>Bacilli</taxon>
        <taxon>Bacillales</taxon>
        <taxon>Paenibacillaceae</taxon>
        <taxon>Paenibacillus</taxon>
    </lineage>
</organism>
<dbReference type="InterPro" id="IPR050736">
    <property type="entry name" value="Sensor_HK_Regulatory"/>
</dbReference>
<dbReference type="EMBL" id="CP011058">
    <property type="protein sequence ID" value="AJY75005.1"/>
    <property type="molecule type" value="Genomic_DNA"/>
</dbReference>
<evidence type="ECO:0000256" key="10">
    <source>
        <dbReference type="SAM" id="Phobius"/>
    </source>
</evidence>
<dbReference type="InterPro" id="IPR003661">
    <property type="entry name" value="HisK_dim/P_dom"/>
</dbReference>
<dbReference type="FunFam" id="3.30.565.10:FF:000006">
    <property type="entry name" value="Sensor histidine kinase WalK"/>
    <property type="match status" value="1"/>
</dbReference>
<keyword evidence="10" id="KW-1133">Transmembrane helix</keyword>
<dbReference type="PATRIC" id="fig|1126833.4.peg.2411"/>
<dbReference type="OrthoDB" id="9773956at2"/>
<dbReference type="EC" id="2.7.13.3" evidence="3"/>
<reference evidence="12 13" key="1">
    <citation type="journal article" date="2015" name="J. Biotechnol.">
        <title>Complete genome sequence of Paenibacillus beijingensis 7188(T) (=DSM 24997(T)), a novel rhizobacterium from jujube garden soil.</title>
        <authorList>
            <person name="Kwak Y."/>
            <person name="Shin J.H."/>
        </authorList>
    </citation>
    <scope>NUCLEOTIDE SEQUENCE [LARGE SCALE GENOMIC DNA]</scope>
    <source>
        <strain evidence="12 13">DSM 24997</strain>
    </source>
</reference>
<dbReference type="AlphaFoldDB" id="A0A0D5NIQ7"/>
<sequence>MNKSEEHRFGGTYFVFSFILFILVLGYTASVLYINAFDDTIIWISLLFAAFVFTVGAAWIWTLKTKIASIVKAVDDMVDRAIHGQATASDYVETNLSSLENKLIRYIDLSTTHERKLEAEKNKIKALISDISHQTKTPLSNIMLYSQLLRENPKLDEEAGQLADSVNAQSEKLNWLIQSLIKMSRLETGIISIHQTPKPVIRTISEAVSQIYDLSKQQGIGITIDCNRKIAAVHDLKWTSEALFNILENAVKYSGPGGKIHISAEAYEMFARVDISDTGIGIEEGELNLIFKRFYRCKRTAEYEGVGIGLFLAREIVALQGGYIKVSSKVGEGSVFSVYLPAASGQM</sequence>
<feature type="domain" description="Histidine kinase" evidence="11">
    <location>
        <begin position="130"/>
        <end position="344"/>
    </location>
</feature>
<keyword evidence="5" id="KW-0808">Transferase</keyword>